<reference evidence="1 2" key="1">
    <citation type="submission" date="2021-11" db="EMBL/GenBank/DDBJ databases">
        <title>Draft genome sequence of Actinomycetospora sp. SF1 isolated from the rhizosphere soil.</title>
        <authorList>
            <person name="Duangmal K."/>
            <person name="Chantavorakit T."/>
        </authorList>
    </citation>
    <scope>NUCLEOTIDE SEQUENCE [LARGE SCALE GENOMIC DNA]</scope>
    <source>
        <strain evidence="1 2">TBRC 5722</strain>
    </source>
</reference>
<organism evidence="1 2">
    <name type="scientific">Actinomycetospora endophytica</name>
    <dbReference type="NCBI Taxonomy" id="2291215"/>
    <lineage>
        <taxon>Bacteria</taxon>
        <taxon>Bacillati</taxon>
        <taxon>Actinomycetota</taxon>
        <taxon>Actinomycetes</taxon>
        <taxon>Pseudonocardiales</taxon>
        <taxon>Pseudonocardiaceae</taxon>
        <taxon>Actinomycetospora</taxon>
    </lineage>
</organism>
<proteinExistence type="predicted"/>
<accession>A0ABS8P0K0</accession>
<evidence type="ECO:0000313" key="2">
    <source>
        <dbReference type="Proteomes" id="UP001199469"/>
    </source>
</evidence>
<evidence type="ECO:0000313" key="1">
    <source>
        <dbReference type="EMBL" id="MCD2191789.1"/>
    </source>
</evidence>
<comment type="caution">
    <text evidence="1">The sequence shown here is derived from an EMBL/GenBank/DDBJ whole genome shotgun (WGS) entry which is preliminary data.</text>
</comment>
<dbReference type="Proteomes" id="UP001199469">
    <property type="component" value="Unassembled WGS sequence"/>
</dbReference>
<sequence length="90" mass="9531">MDLGMISGLVGLDVVAVGLWPGDDPWPRAEHPAAMPPEVRCVDPVTAERVRALAGVRAAAAVELSRRGMHYLVDRAERHPRGGLDGPGAD</sequence>
<keyword evidence="2" id="KW-1185">Reference proteome</keyword>
<gene>
    <name evidence="1" type="ORF">LQ327_00085</name>
</gene>
<protein>
    <submittedName>
        <fullName evidence="1">Uncharacterized protein</fullName>
    </submittedName>
</protein>
<name>A0ABS8P0K0_9PSEU</name>
<dbReference type="EMBL" id="JAJNDB010000001">
    <property type="protein sequence ID" value="MCD2191789.1"/>
    <property type="molecule type" value="Genomic_DNA"/>
</dbReference>
<dbReference type="RefSeq" id="WP_230729359.1">
    <property type="nucleotide sequence ID" value="NZ_JAJNDB010000001.1"/>
</dbReference>